<reference evidence="1" key="1">
    <citation type="submission" date="2020-10" db="EMBL/GenBank/DDBJ databases">
        <authorList>
            <person name="Ni P."/>
        </authorList>
    </citation>
    <scope>NUCLEOTIDE SEQUENCE</scope>
</reference>
<organism evidence="1 2">
    <name type="scientific">Pseudomonas phage PN09</name>
    <dbReference type="NCBI Taxonomy" id="2782564"/>
    <lineage>
        <taxon>Viruses</taxon>
        <taxon>Duplodnaviria</taxon>
        <taxon>Heunggongvirae</taxon>
        <taxon>Uroviricota</taxon>
        <taxon>Caudoviricetes</taxon>
        <taxon>Vandenendeviridae</taxon>
        <taxon>Gorskivirinae</taxon>
        <taxon>Otagovirus</taxon>
        <taxon>Otagovirus PN09</taxon>
    </lineage>
</organism>
<accession>A0A7S8BD89</accession>
<evidence type="ECO:0000313" key="1">
    <source>
        <dbReference type="EMBL" id="QPB10574.1"/>
    </source>
</evidence>
<keyword evidence="2" id="KW-1185">Reference proteome</keyword>
<dbReference type="EMBL" id="MW175491">
    <property type="protein sequence ID" value="QPB10574.1"/>
    <property type="molecule type" value="Genomic_DNA"/>
</dbReference>
<evidence type="ECO:0000313" key="2">
    <source>
        <dbReference type="Proteomes" id="UP000605974"/>
    </source>
</evidence>
<sequence>MNLKSTLVRDIAIMQLMTQHNHNIGFANWEGFYHDELVYLGDMFDLKAMSGFEPTNQGPRGVAKHVEFVYTESRSNAPHKLNTITTILKGRNK</sequence>
<dbReference type="Proteomes" id="UP000605974">
    <property type="component" value="Segment"/>
</dbReference>
<gene>
    <name evidence="1" type="ORF">PN09_153</name>
</gene>
<name>A0A7S8BD89_9CAUD</name>
<proteinExistence type="predicted"/>
<protein>
    <submittedName>
        <fullName evidence="1">Uncharacterized protein</fullName>
    </submittedName>
</protein>